<dbReference type="InterPro" id="IPR014729">
    <property type="entry name" value="Rossmann-like_a/b/a_fold"/>
</dbReference>
<dbReference type="FunCoup" id="A0A7X0MVN4">
    <property type="interactions" value="133"/>
</dbReference>
<comment type="similarity">
    <text evidence="1 2">Belongs to the universal stress protein A family.</text>
</comment>
<proteinExistence type="inferred from homology"/>
<name>A0A7X0MVN4_9GAMM</name>
<gene>
    <name evidence="4" type="ORF">HNR48_001573</name>
</gene>
<protein>
    <recommendedName>
        <fullName evidence="2">Universal stress protein</fullName>
    </recommendedName>
</protein>
<evidence type="ECO:0000259" key="3">
    <source>
        <dbReference type="Pfam" id="PF00582"/>
    </source>
</evidence>
<dbReference type="GO" id="GO:0005737">
    <property type="term" value="C:cytoplasm"/>
    <property type="evidence" value="ECO:0007669"/>
    <property type="project" value="UniProtKB-SubCell"/>
</dbReference>
<evidence type="ECO:0000313" key="5">
    <source>
        <dbReference type="Proteomes" id="UP000528457"/>
    </source>
</evidence>
<dbReference type="SUPFAM" id="SSF52402">
    <property type="entry name" value="Adenine nucleotide alpha hydrolases-like"/>
    <property type="match status" value="1"/>
</dbReference>
<accession>A0A7X0MVN4</accession>
<dbReference type="InterPro" id="IPR006016">
    <property type="entry name" value="UspA"/>
</dbReference>
<comment type="subcellular location">
    <subcellularLocation>
        <location evidence="2">Cytoplasm</location>
    </subcellularLocation>
</comment>
<feature type="domain" description="UspA" evidence="3">
    <location>
        <begin position="1"/>
        <end position="130"/>
    </location>
</feature>
<dbReference type="EMBL" id="JACHHT010000001">
    <property type="protein sequence ID" value="MBB6521295.1"/>
    <property type="molecule type" value="Genomic_DNA"/>
</dbReference>
<comment type="caution">
    <text evidence="4">The sequence shown here is derived from an EMBL/GenBank/DDBJ whole genome shotgun (WGS) entry which is preliminary data.</text>
</comment>
<dbReference type="AlphaFoldDB" id="A0A7X0MVN4"/>
<dbReference type="InParanoid" id="A0A7X0MVN4"/>
<reference evidence="4 5" key="1">
    <citation type="submission" date="2020-08" db="EMBL/GenBank/DDBJ databases">
        <title>Genomic Encyclopedia of Type Strains, Phase IV (KMG-IV): sequencing the most valuable type-strain genomes for metagenomic binning, comparative biology and taxonomic classification.</title>
        <authorList>
            <person name="Goeker M."/>
        </authorList>
    </citation>
    <scope>NUCLEOTIDE SEQUENCE [LARGE SCALE GENOMIC DNA]</scope>
    <source>
        <strain evidence="4 5">DSM 22368</strain>
    </source>
</reference>
<dbReference type="Pfam" id="PF00582">
    <property type="entry name" value="Usp"/>
    <property type="match status" value="1"/>
</dbReference>
<organism evidence="4 5">
    <name type="scientific">Pseudoteredinibacter isoporae</name>
    <dbReference type="NCBI Taxonomy" id="570281"/>
    <lineage>
        <taxon>Bacteria</taxon>
        <taxon>Pseudomonadati</taxon>
        <taxon>Pseudomonadota</taxon>
        <taxon>Gammaproteobacteria</taxon>
        <taxon>Cellvibrionales</taxon>
        <taxon>Cellvibrionaceae</taxon>
        <taxon>Pseudoteredinibacter</taxon>
    </lineage>
</organism>
<dbReference type="InterPro" id="IPR006015">
    <property type="entry name" value="Universal_stress_UspA"/>
</dbReference>
<dbReference type="Gene3D" id="3.40.50.620">
    <property type="entry name" value="HUPs"/>
    <property type="match status" value="1"/>
</dbReference>
<dbReference type="PANTHER" id="PTHR46268">
    <property type="entry name" value="STRESS RESPONSE PROTEIN NHAX"/>
    <property type="match status" value="1"/>
</dbReference>
<keyword evidence="5" id="KW-1185">Reference proteome</keyword>
<dbReference type="PANTHER" id="PTHR46268:SF6">
    <property type="entry name" value="UNIVERSAL STRESS PROTEIN UP12"/>
    <property type="match status" value="1"/>
</dbReference>
<evidence type="ECO:0000256" key="1">
    <source>
        <dbReference type="ARBA" id="ARBA00008791"/>
    </source>
</evidence>
<dbReference type="PIRSF" id="PIRSF006276">
    <property type="entry name" value="UspA"/>
    <property type="match status" value="1"/>
</dbReference>
<dbReference type="RefSeq" id="WP_166848892.1">
    <property type="nucleotide sequence ID" value="NZ_JAAONY010000001.1"/>
</dbReference>
<keyword evidence="2" id="KW-0963">Cytoplasm</keyword>
<dbReference type="CDD" id="cd00293">
    <property type="entry name" value="USP-like"/>
    <property type="match status" value="1"/>
</dbReference>
<dbReference type="Proteomes" id="UP000528457">
    <property type="component" value="Unassembled WGS sequence"/>
</dbReference>
<evidence type="ECO:0000313" key="4">
    <source>
        <dbReference type="EMBL" id="MBB6521295.1"/>
    </source>
</evidence>
<sequence>MYKTIVCAIEIGQEGKAVLSKAQEIASSFGSKLVVVNVLPYSLLPKDYQKELKEKAEPKFSKILAEFDVSKKNSVQRVGKPYEVICDVADKKHADLIILGTHSKKGIHSLIGSTATGVANNARCDVSLVRI</sequence>
<evidence type="ECO:0000256" key="2">
    <source>
        <dbReference type="PIRNR" id="PIRNR006276"/>
    </source>
</evidence>
<dbReference type="PRINTS" id="PR01438">
    <property type="entry name" value="UNVRSLSTRESS"/>
</dbReference>